<dbReference type="SUPFAM" id="SSF102735">
    <property type="entry name" value="Trigger factor ribosome-binding domain"/>
    <property type="match status" value="1"/>
</dbReference>
<dbReference type="InterPro" id="IPR037041">
    <property type="entry name" value="Trigger_fac_C_sf"/>
</dbReference>
<evidence type="ECO:0000256" key="4">
    <source>
        <dbReference type="ARBA" id="ARBA00016902"/>
    </source>
</evidence>
<dbReference type="EMBL" id="BRVS01000024">
    <property type="protein sequence ID" value="GLB68863.1"/>
    <property type="molecule type" value="Genomic_DNA"/>
</dbReference>
<accession>A0ABQ5MY75</accession>
<feature type="compositionally biased region" description="Low complexity" evidence="14">
    <location>
        <begin position="443"/>
        <end position="452"/>
    </location>
</feature>
<sequence>MKSAVENLTPTRVKLNVEVPFEELKPSIDEAYKTIASQIQVPGFRKGKVPARLIDQRVGRGYVIETAINEGLNGFYQDAVQESGLRPLSRPEVEITEVPDPAASEGQLAFHVEVDIRPEIELPEYAGLEVTVEAAEASDADVEKAMDDLRGRFGTLKTVERPAAADDFITMDLSAKVNGEEVDSAADLSYQVGAGTMLDGLDEAVTGLSTGEDATFMTKLAGGEHAGEEAEVKVVLKAVKERELPEANDDFAQLASEFDTIAELKEDLAKQAADSKVMEQGVEARDKVLDKLVELIEVPVPESVIEEQLEQHFRPENSHGEDHDTEEHRAEVRENTERAFRNEIILDAVADKEEVGVSQAELIDYIVSSASQYGMDPNQFAQLIDQSGQVPMMVSEVRRRKALAKVLELAKVTDNNGAEVDLSDFVRPAGGEDESNVEEMIQAAEAEAAGAEGTEESAEEASTTEAEKK</sequence>
<dbReference type="RefSeq" id="WP_264796949.1">
    <property type="nucleotide sequence ID" value="NZ_BRVS01000024.1"/>
</dbReference>
<evidence type="ECO:0000256" key="5">
    <source>
        <dbReference type="ARBA" id="ARBA00022618"/>
    </source>
</evidence>
<dbReference type="HAMAP" id="MF_00303">
    <property type="entry name" value="Trigger_factor_Tig"/>
    <property type="match status" value="1"/>
</dbReference>
<dbReference type="PIRSF" id="PIRSF003095">
    <property type="entry name" value="Trigger_factor"/>
    <property type="match status" value="1"/>
</dbReference>
<evidence type="ECO:0000256" key="7">
    <source>
        <dbReference type="ARBA" id="ARBA00023186"/>
    </source>
</evidence>
<dbReference type="PANTHER" id="PTHR30560">
    <property type="entry name" value="TRIGGER FACTOR CHAPERONE AND PEPTIDYL-PROLYL CIS/TRANS ISOMERASE"/>
    <property type="match status" value="1"/>
</dbReference>
<dbReference type="InterPro" id="IPR008881">
    <property type="entry name" value="Trigger_fac_ribosome-bd_bac"/>
</dbReference>
<comment type="catalytic activity">
    <reaction evidence="1 11 12">
        <text>[protein]-peptidylproline (omega=180) = [protein]-peptidylproline (omega=0)</text>
        <dbReference type="Rhea" id="RHEA:16237"/>
        <dbReference type="Rhea" id="RHEA-COMP:10747"/>
        <dbReference type="Rhea" id="RHEA-COMP:10748"/>
        <dbReference type="ChEBI" id="CHEBI:83833"/>
        <dbReference type="ChEBI" id="CHEBI:83834"/>
        <dbReference type="EC" id="5.2.1.8"/>
    </reaction>
</comment>
<keyword evidence="6 11" id="KW-0697">Rotamase</keyword>
<gene>
    <name evidence="11 16" type="primary">tig</name>
    <name evidence="16" type="ORF">AHIS1636_33060</name>
</gene>
<keyword evidence="5 11" id="KW-0132">Cell division</keyword>
<evidence type="ECO:0000259" key="15">
    <source>
        <dbReference type="PROSITE" id="PS50059"/>
    </source>
</evidence>
<protein>
    <recommendedName>
        <fullName evidence="4 11">Trigger factor</fullName>
        <shortName evidence="11">TF</shortName>
        <ecNumber evidence="3 11">5.2.1.8</ecNumber>
    </recommendedName>
    <alternativeName>
        <fullName evidence="10 11">PPIase</fullName>
    </alternativeName>
</protein>
<dbReference type="Pfam" id="PF00254">
    <property type="entry name" value="FKBP_C"/>
    <property type="match status" value="1"/>
</dbReference>
<evidence type="ECO:0000256" key="9">
    <source>
        <dbReference type="ARBA" id="ARBA00023306"/>
    </source>
</evidence>
<organism evidence="16 17">
    <name type="scientific">Arthrobacter mangrovi</name>
    <dbReference type="NCBI Taxonomy" id="2966350"/>
    <lineage>
        <taxon>Bacteria</taxon>
        <taxon>Bacillati</taxon>
        <taxon>Actinomycetota</taxon>
        <taxon>Actinomycetes</taxon>
        <taxon>Micrococcales</taxon>
        <taxon>Micrococcaceae</taxon>
        <taxon>Arthrobacter</taxon>
    </lineage>
</organism>
<dbReference type="EC" id="5.2.1.8" evidence="3 11"/>
<dbReference type="InterPro" id="IPR036611">
    <property type="entry name" value="Trigger_fac_ribosome-bd_sf"/>
</dbReference>
<reference evidence="16 17" key="1">
    <citation type="journal article" date="2023" name="Int. J. Syst. Evol. Microbiol.">
        <title>Arthrobacter mangrovi sp. nov., an actinobacterium isolated from the rhizosphere of a mangrove.</title>
        <authorList>
            <person name="Hamada M."/>
            <person name="Saitou S."/>
            <person name="Enomoto N."/>
            <person name="Nanri K."/>
            <person name="Hidaka K."/>
            <person name="Miura T."/>
            <person name="Tamura T."/>
        </authorList>
    </citation>
    <scope>NUCLEOTIDE SEQUENCE [LARGE SCALE GENOMIC DNA]</scope>
    <source>
        <strain evidence="16 17">NBRC 112813</strain>
    </source>
</reference>
<dbReference type="NCBIfam" id="TIGR00115">
    <property type="entry name" value="tig"/>
    <property type="match status" value="1"/>
</dbReference>
<dbReference type="InterPro" id="IPR027304">
    <property type="entry name" value="Trigger_fact/SurA_dom_sf"/>
</dbReference>
<dbReference type="PROSITE" id="PS50059">
    <property type="entry name" value="FKBP_PPIASE"/>
    <property type="match status" value="1"/>
</dbReference>
<comment type="domain">
    <text evidence="11">Consists of 3 domains; the N-terminus binds the ribosome, the middle domain has PPIase activity, while the C-terminus has intrinsic chaperone activity on its own.</text>
</comment>
<evidence type="ECO:0000256" key="10">
    <source>
        <dbReference type="ARBA" id="ARBA00029986"/>
    </source>
</evidence>
<evidence type="ECO:0000256" key="8">
    <source>
        <dbReference type="ARBA" id="ARBA00023235"/>
    </source>
</evidence>
<evidence type="ECO:0000256" key="6">
    <source>
        <dbReference type="ARBA" id="ARBA00023110"/>
    </source>
</evidence>
<evidence type="ECO:0000256" key="13">
    <source>
        <dbReference type="RuleBase" id="RU003914"/>
    </source>
</evidence>
<name>A0ABQ5MY75_9MICC</name>
<dbReference type="Gene3D" id="3.10.50.40">
    <property type="match status" value="1"/>
</dbReference>
<evidence type="ECO:0000313" key="16">
    <source>
        <dbReference type="EMBL" id="GLB68863.1"/>
    </source>
</evidence>
<dbReference type="SUPFAM" id="SSF54534">
    <property type="entry name" value="FKBP-like"/>
    <property type="match status" value="1"/>
</dbReference>
<dbReference type="Pfam" id="PF05698">
    <property type="entry name" value="Trigger_C"/>
    <property type="match status" value="1"/>
</dbReference>
<dbReference type="InterPro" id="IPR005215">
    <property type="entry name" value="Trig_fac"/>
</dbReference>
<comment type="similarity">
    <text evidence="2 11 13">Belongs to the FKBP-type PPIase family. Tig subfamily.</text>
</comment>
<comment type="subcellular location">
    <subcellularLocation>
        <location evidence="11">Cytoplasm</location>
    </subcellularLocation>
    <text evidence="11">About half TF is bound to the ribosome near the polypeptide exit tunnel while the other half is free in the cytoplasm.</text>
</comment>
<evidence type="ECO:0000256" key="12">
    <source>
        <dbReference type="PROSITE-ProRule" id="PRU00277"/>
    </source>
</evidence>
<keyword evidence="8 11" id="KW-0413">Isomerase</keyword>
<evidence type="ECO:0000256" key="2">
    <source>
        <dbReference type="ARBA" id="ARBA00005464"/>
    </source>
</evidence>
<feature type="compositionally biased region" description="Low complexity" evidence="14">
    <location>
        <begin position="460"/>
        <end position="469"/>
    </location>
</feature>
<keyword evidence="17" id="KW-1185">Reference proteome</keyword>
<comment type="function">
    <text evidence="11">Involved in protein export. Acts as a chaperone by maintaining the newly synthesized protein in an open conformation. Functions as a peptidyl-prolyl cis-trans isomerase.</text>
</comment>
<proteinExistence type="inferred from homology"/>
<evidence type="ECO:0000256" key="1">
    <source>
        <dbReference type="ARBA" id="ARBA00000971"/>
    </source>
</evidence>
<keyword evidence="7 11" id="KW-0143">Chaperone</keyword>
<evidence type="ECO:0000256" key="14">
    <source>
        <dbReference type="SAM" id="MobiDB-lite"/>
    </source>
</evidence>
<evidence type="ECO:0000256" key="3">
    <source>
        <dbReference type="ARBA" id="ARBA00013194"/>
    </source>
</evidence>
<comment type="caution">
    <text evidence="16">The sequence shown here is derived from an EMBL/GenBank/DDBJ whole genome shotgun (WGS) entry which is preliminary data.</text>
</comment>
<dbReference type="PANTHER" id="PTHR30560:SF3">
    <property type="entry name" value="TRIGGER FACTOR-LIKE PROTEIN TIG, CHLOROPLASTIC"/>
    <property type="match status" value="1"/>
</dbReference>
<dbReference type="Pfam" id="PF05697">
    <property type="entry name" value="Trigger_N"/>
    <property type="match status" value="1"/>
</dbReference>
<feature type="region of interest" description="Disordered" evidence="14">
    <location>
        <begin position="428"/>
        <end position="469"/>
    </location>
</feature>
<dbReference type="InterPro" id="IPR008880">
    <property type="entry name" value="Trigger_fac_C"/>
</dbReference>
<feature type="domain" description="PPIase FKBP-type" evidence="15">
    <location>
        <begin position="166"/>
        <end position="212"/>
    </location>
</feature>
<dbReference type="InterPro" id="IPR001179">
    <property type="entry name" value="PPIase_FKBP_dom"/>
</dbReference>
<dbReference type="InterPro" id="IPR046357">
    <property type="entry name" value="PPIase_dom_sf"/>
</dbReference>
<dbReference type="SUPFAM" id="SSF109998">
    <property type="entry name" value="Triger factor/SurA peptide-binding domain-like"/>
    <property type="match status" value="1"/>
</dbReference>
<dbReference type="Gene3D" id="3.30.70.1050">
    <property type="entry name" value="Trigger factor ribosome-binding domain"/>
    <property type="match status" value="1"/>
</dbReference>
<dbReference type="Gene3D" id="1.10.3120.10">
    <property type="entry name" value="Trigger factor, C-terminal domain"/>
    <property type="match status" value="1"/>
</dbReference>
<keyword evidence="11" id="KW-0963">Cytoplasm</keyword>
<evidence type="ECO:0000313" key="17">
    <source>
        <dbReference type="Proteomes" id="UP001209654"/>
    </source>
</evidence>
<dbReference type="Proteomes" id="UP001209654">
    <property type="component" value="Unassembled WGS sequence"/>
</dbReference>
<keyword evidence="9 11" id="KW-0131">Cell cycle</keyword>
<evidence type="ECO:0000256" key="11">
    <source>
        <dbReference type="HAMAP-Rule" id="MF_00303"/>
    </source>
</evidence>